<organism evidence="2 3">
    <name type="scientific">Colletotrichum fioriniae PJ7</name>
    <dbReference type="NCBI Taxonomy" id="1445577"/>
    <lineage>
        <taxon>Eukaryota</taxon>
        <taxon>Fungi</taxon>
        <taxon>Dikarya</taxon>
        <taxon>Ascomycota</taxon>
        <taxon>Pezizomycotina</taxon>
        <taxon>Sordariomycetes</taxon>
        <taxon>Hypocreomycetidae</taxon>
        <taxon>Glomerellales</taxon>
        <taxon>Glomerellaceae</taxon>
        <taxon>Colletotrichum</taxon>
        <taxon>Colletotrichum acutatum species complex</taxon>
    </lineage>
</organism>
<comment type="caution">
    <text evidence="2">The sequence shown here is derived from an EMBL/GenBank/DDBJ whole genome shotgun (WGS) entry which is preliminary data.</text>
</comment>
<dbReference type="KEGG" id="cfj:CFIO01_03462"/>
<proteinExistence type="predicted"/>
<gene>
    <name evidence="2" type="ORF">CFIO01_03462</name>
</gene>
<sequence length="183" mass="20117">MPSRAIFSMGPGSREAGDEAQHQSKDAAAATAVAAAAIFFASYLTQPPLPSSTSAAQGRPQTIKWLPTSAPAPATSPCHLSHVPSHSALFRELHPVYGERRDYLTLLPVRRRIALLLDYQGRTQLALRKPLTHKGNNKCRVSSNYRVASRESRPLALDQLLRLSSSQRKVNPSSTLQRRRQKA</sequence>
<dbReference type="AlphaFoldDB" id="A0A010R8W7"/>
<feature type="region of interest" description="Disordered" evidence="1">
    <location>
        <begin position="1"/>
        <end position="24"/>
    </location>
</feature>
<keyword evidence="3" id="KW-1185">Reference proteome</keyword>
<dbReference type="EMBL" id="JARH01000803">
    <property type="protein sequence ID" value="EXF76651.1"/>
    <property type="molecule type" value="Genomic_DNA"/>
</dbReference>
<evidence type="ECO:0000313" key="2">
    <source>
        <dbReference type="EMBL" id="EXF76651.1"/>
    </source>
</evidence>
<evidence type="ECO:0000256" key="1">
    <source>
        <dbReference type="SAM" id="MobiDB-lite"/>
    </source>
</evidence>
<protein>
    <submittedName>
        <fullName evidence="2">Uncharacterized protein</fullName>
    </submittedName>
</protein>
<feature type="compositionally biased region" description="Basic and acidic residues" evidence="1">
    <location>
        <begin position="15"/>
        <end position="24"/>
    </location>
</feature>
<reference evidence="2 3" key="1">
    <citation type="submission" date="2014-02" db="EMBL/GenBank/DDBJ databases">
        <title>The genome sequence of Colletotrichum fioriniae PJ7.</title>
        <authorList>
            <person name="Baroncelli R."/>
            <person name="Thon M.R."/>
        </authorList>
    </citation>
    <scope>NUCLEOTIDE SEQUENCE [LARGE SCALE GENOMIC DNA]</scope>
    <source>
        <strain evidence="2 3">PJ7</strain>
    </source>
</reference>
<name>A0A010R8W7_9PEZI</name>
<evidence type="ECO:0000313" key="3">
    <source>
        <dbReference type="Proteomes" id="UP000020467"/>
    </source>
</evidence>
<dbReference type="Proteomes" id="UP000020467">
    <property type="component" value="Unassembled WGS sequence"/>
</dbReference>
<dbReference type="HOGENOM" id="CLU_1475062_0_0_1"/>
<accession>A0A010R8W7</accession>